<sequence>MKFVVFLCLLIVGSALSHQCTDKAKKICLDAMSTYPNVNTKIQTCRRLHMFRSCMQPKDAACHKYFDDVIEMECSVADYN</sequence>
<evidence type="ECO:0000313" key="2">
    <source>
        <dbReference type="EMBL" id="CAI9735826.1"/>
    </source>
</evidence>
<accession>A0AA36BJY5</accession>
<feature type="signal peptide" evidence="1">
    <location>
        <begin position="1"/>
        <end position="17"/>
    </location>
</feature>
<proteinExistence type="predicted"/>
<name>A0AA36BJY5_OCTVU</name>
<dbReference type="Proteomes" id="UP001162480">
    <property type="component" value="Chromosome 18"/>
</dbReference>
<dbReference type="AlphaFoldDB" id="A0AA36BJY5"/>
<evidence type="ECO:0000256" key="1">
    <source>
        <dbReference type="SAM" id="SignalP"/>
    </source>
</evidence>
<dbReference type="EMBL" id="OX597831">
    <property type="protein sequence ID" value="CAI9735826.1"/>
    <property type="molecule type" value="Genomic_DNA"/>
</dbReference>
<keyword evidence="3" id="KW-1185">Reference proteome</keyword>
<feature type="chain" id="PRO_5041429692" evidence="1">
    <location>
        <begin position="18"/>
        <end position="80"/>
    </location>
</feature>
<evidence type="ECO:0000313" key="3">
    <source>
        <dbReference type="Proteomes" id="UP001162480"/>
    </source>
</evidence>
<organism evidence="2 3">
    <name type="scientific">Octopus vulgaris</name>
    <name type="common">Common octopus</name>
    <dbReference type="NCBI Taxonomy" id="6645"/>
    <lineage>
        <taxon>Eukaryota</taxon>
        <taxon>Metazoa</taxon>
        <taxon>Spiralia</taxon>
        <taxon>Lophotrochozoa</taxon>
        <taxon>Mollusca</taxon>
        <taxon>Cephalopoda</taxon>
        <taxon>Coleoidea</taxon>
        <taxon>Octopodiformes</taxon>
        <taxon>Octopoda</taxon>
        <taxon>Incirrata</taxon>
        <taxon>Octopodidae</taxon>
        <taxon>Octopus</taxon>
    </lineage>
</organism>
<reference evidence="2" key="1">
    <citation type="submission" date="2023-08" db="EMBL/GenBank/DDBJ databases">
        <authorList>
            <person name="Alioto T."/>
            <person name="Alioto T."/>
            <person name="Gomez Garrido J."/>
        </authorList>
    </citation>
    <scope>NUCLEOTIDE SEQUENCE</scope>
</reference>
<gene>
    <name evidence="2" type="ORF">OCTVUL_1B004007</name>
</gene>
<keyword evidence="1" id="KW-0732">Signal</keyword>
<protein>
    <submittedName>
        <fullName evidence="2">Uncharacterized protein</fullName>
    </submittedName>
</protein>